<organism evidence="2 3">
    <name type="scientific">Allosaccharopolyspora coralli</name>
    <dbReference type="NCBI Taxonomy" id="2665642"/>
    <lineage>
        <taxon>Bacteria</taxon>
        <taxon>Bacillati</taxon>
        <taxon>Actinomycetota</taxon>
        <taxon>Actinomycetes</taxon>
        <taxon>Pseudonocardiales</taxon>
        <taxon>Pseudonocardiaceae</taxon>
        <taxon>Allosaccharopolyspora</taxon>
    </lineage>
</organism>
<protein>
    <submittedName>
        <fullName evidence="2">Uncharacterized protein</fullName>
    </submittedName>
</protein>
<dbReference type="Proteomes" id="UP000371041">
    <property type="component" value="Chromosome"/>
</dbReference>
<reference evidence="3" key="1">
    <citation type="submission" date="2019-11" db="EMBL/GenBank/DDBJ databases">
        <title>The complete genome sequence of Saccharopolyspora sp. E2A.</title>
        <authorList>
            <person name="Zhang G."/>
        </authorList>
    </citation>
    <scope>NUCLEOTIDE SEQUENCE [LARGE SCALE GENOMIC DNA]</scope>
    <source>
        <strain evidence="3">E2A</strain>
    </source>
</reference>
<accession>A0A5Q3Q7L2</accession>
<evidence type="ECO:0000313" key="3">
    <source>
        <dbReference type="Proteomes" id="UP000371041"/>
    </source>
</evidence>
<dbReference type="RefSeq" id="WP_154076022.1">
    <property type="nucleotide sequence ID" value="NZ_CP045929.1"/>
</dbReference>
<evidence type="ECO:0000256" key="1">
    <source>
        <dbReference type="SAM" id="MobiDB-lite"/>
    </source>
</evidence>
<dbReference type="AlphaFoldDB" id="A0A5Q3Q7L2"/>
<feature type="region of interest" description="Disordered" evidence="1">
    <location>
        <begin position="90"/>
        <end position="137"/>
    </location>
</feature>
<gene>
    <name evidence="2" type="ORF">GIY23_07715</name>
</gene>
<feature type="compositionally biased region" description="Basic and acidic residues" evidence="1">
    <location>
        <begin position="90"/>
        <end position="111"/>
    </location>
</feature>
<proteinExistence type="predicted"/>
<keyword evidence="3" id="KW-1185">Reference proteome</keyword>
<feature type="compositionally biased region" description="Basic and acidic residues" evidence="1">
    <location>
        <begin position="123"/>
        <end position="137"/>
    </location>
</feature>
<dbReference type="EMBL" id="CP045929">
    <property type="protein sequence ID" value="QGK69426.1"/>
    <property type="molecule type" value="Genomic_DNA"/>
</dbReference>
<sequence length="137" mass="15345">MDSTGQEHQDGREQVVDELRQLLEALAGRAEEYLLRAGQQQDAVHTGPESCGWCPVCAVLAIMRGERPELTARLVEQLAGLLTVLRQFATEHPRADEPSTTRHDEPERPDVQRITLQRVAGRVLREDESPGRREPGC</sequence>
<dbReference type="KEGG" id="sace:GIY23_07715"/>
<evidence type="ECO:0000313" key="2">
    <source>
        <dbReference type="EMBL" id="QGK69426.1"/>
    </source>
</evidence>
<name>A0A5Q3Q7L2_9PSEU</name>